<protein>
    <recommendedName>
        <fullName evidence="2">JAB domain-containing protein</fullName>
    </recommendedName>
</protein>
<dbReference type="SUPFAM" id="SSF102712">
    <property type="entry name" value="JAB1/MPN domain"/>
    <property type="match status" value="1"/>
</dbReference>
<gene>
    <name evidence="1" type="ORF">H744_p0025</name>
</gene>
<name>A0A0C4JN04_9GAMM</name>
<evidence type="ECO:0000313" key="1">
    <source>
        <dbReference type="EMBL" id="AHA59174.1"/>
    </source>
</evidence>
<organism evidence="1">
    <name type="scientific">Photobacterium gaetbulicola Gung47</name>
    <dbReference type="NCBI Taxonomy" id="658445"/>
    <lineage>
        <taxon>Bacteria</taxon>
        <taxon>Pseudomonadati</taxon>
        <taxon>Pseudomonadota</taxon>
        <taxon>Gammaproteobacteria</taxon>
        <taxon>Vibrionales</taxon>
        <taxon>Vibrionaceae</taxon>
        <taxon>Photobacterium</taxon>
    </lineage>
</organism>
<evidence type="ECO:0008006" key="2">
    <source>
        <dbReference type="Google" id="ProtNLM"/>
    </source>
</evidence>
<keyword evidence="1" id="KW-0614">Plasmid</keyword>
<dbReference type="Gene3D" id="3.40.140.10">
    <property type="entry name" value="Cytidine Deaminase, domain 2"/>
    <property type="match status" value="1"/>
</dbReference>
<reference evidence="1" key="1">
    <citation type="submission" date="2013-11" db="EMBL/GenBank/DDBJ databases">
        <title>Complete genome sequence of the lipase-producing bacterium Photobacterium gaetbulicola Gung47.</title>
        <authorList>
            <person name="Kim Y.-O."/>
        </authorList>
    </citation>
    <scope>NUCLEOTIDE SEQUENCE</scope>
    <source>
        <strain evidence="1">Gung47</strain>
        <plasmid evidence="1">unnamed</plasmid>
    </source>
</reference>
<dbReference type="RefSeq" id="WP_107291801.1">
    <property type="nucleotide sequence ID" value="NZ_KC687076.1"/>
</dbReference>
<dbReference type="AlphaFoldDB" id="A0A0C4JN04"/>
<sequence length="223" mass="25924">MTTAIFIEDAVLPQLFTSAIEAYEIEHKATHRSRAKDRIETFGLLWGHIIPEKGDKPARCVITTATIETSAVRDYESVDPNFESIQKKKAFFERYWPNLELIGTFHSHPYDSLDEVNSEIGWRASEEDEEFFPYIHEVIAPEQDEMVHLILTITELQRNGWAFPSRLANNEESKGFVLSAERRKLWLRAYASSHAEDNGEAYYYHHDDVHLQAPSLECRFFEN</sequence>
<proteinExistence type="predicted"/>
<accession>A0A0C4JN04</accession>
<dbReference type="EMBL" id="KC687076">
    <property type="protein sequence ID" value="AHA59174.1"/>
    <property type="molecule type" value="Genomic_DNA"/>
</dbReference>
<geneLocation type="plasmid" evidence="1">
    <name>unnamed</name>
</geneLocation>